<dbReference type="Proteomes" id="UP000800094">
    <property type="component" value="Unassembled WGS sequence"/>
</dbReference>
<gene>
    <name evidence="2" type="ORF">BU26DRAFT_88407</name>
</gene>
<feature type="domain" description="2EXR" evidence="1">
    <location>
        <begin position="7"/>
        <end position="89"/>
    </location>
</feature>
<dbReference type="GeneID" id="54589769"/>
<dbReference type="Pfam" id="PF20150">
    <property type="entry name" value="2EXR"/>
    <property type="match status" value="1"/>
</dbReference>
<dbReference type="PANTHER" id="PTHR35910:SF6">
    <property type="entry name" value="2EXR DOMAIN-CONTAINING PROTEIN"/>
    <property type="match status" value="1"/>
</dbReference>
<dbReference type="EMBL" id="ML987202">
    <property type="protein sequence ID" value="KAF2244874.1"/>
    <property type="molecule type" value="Genomic_DNA"/>
</dbReference>
<proteinExistence type="predicted"/>
<evidence type="ECO:0000259" key="1">
    <source>
        <dbReference type="Pfam" id="PF20150"/>
    </source>
</evidence>
<evidence type="ECO:0000313" key="2">
    <source>
        <dbReference type="EMBL" id="KAF2244874.1"/>
    </source>
</evidence>
<keyword evidence="3" id="KW-1185">Reference proteome</keyword>
<name>A0A6A6I316_9PLEO</name>
<dbReference type="PANTHER" id="PTHR35910">
    <property type="entry name" value="2EXR DOMAIN-CONTAINING PROTEIN"/>
    <property type="match status" value="1"/>
</dbReference>
<dbReference type="RefSeq" id="XP_033679878.1">
    <property type="nucleotide sequence ID" value="XM_033836439.1"/>
</dbReference>
<dbReference type="InterPro" id="IPR045518">
    <property type="entry name" value="2EXR"/>
</dbReference>
<dbReference type="AlphaFoldDB" id="A0A6A6I316"/>
<evidence type="ECO:0000313" key="3">
    <source>
        <dbReference type="Proteomes" id="UP000800094"/>
    </source>
</evidence>
<sequence length="273" mass="31963">MSTPTTFHDFLDLPIELRYEIWEHATDTYPLSVTAEISTEENRLTHVSPPPAILSASSESRRVALKRSGWRKYCIGSPSNPASIYFNPHNMVLDLYLHVETTKEGLYENRRRITWTGLDAVLHDALRATQHLHLRSRDLRYHSDLLDWGAIEGICLDPIFCFELPNLKIISESYKTVEEINDGGCNRCEGYHSEKSCGIPRISCSRCFNAYRPTMLRSFWPFYNPQKPEEMEWHAREMRISGRIRLPIDDKQIAEWDDEDQKLRKIEEAEFQW</sequence>
<reference evidence="2" key="1">
    <citation type="journal article" date="2020" name="Stud. Mycol.">
        <title>101 Dothideomycetes genomes: a test case for predicting lifestyles and emergence of pathogens.</title>
        <authorList>
            <person name="Haridas S."/>
            <person name="Albert R."/>
            <person name="Binder M."/>
            <person name="Bloem J."/>
            <person name="Labutti K."/>
            <person name="Salamov A."/>
            <person name="Andreopoulos B."/>
            <person name="Baker S."/>
            <person name="Barry K."/>
            <person name="Bills G."/>
            <person name="Bluhm B."/>
            <person name="Cannon C."/>
            <person name="Castanera R."/>
            <person name="Culley D."/>
            <person name="Daum C."/>
            <person name="Ezra D."/>
            <person name="Gonzalez J."/>
            <person name="Henrissat B."/>
            <person name="Kuo A."/>
            <person name="Liang C."/>
            <person name="Lipzen A."/>
            <person name="Lutzoni F."/>
            <person name="Magnuson J."/>
            <person name="Mondo S."/>
            <person name="Nolan M."/>
            <person name="Ohm R."/>
            <person name="Pangilinan J."/>
            <person name="Park H.-J."/>
            <person name="Ramirez L."/>
            <person name="Alfaro M."/>
            <person name="Sun H."/>
            <person name="Tritt A."/>
            <person name="Yoshinaga Y."/>
            <person name="Zwiers L.-H."/>
            <person name="Turgeon B."/>
            <person name="Goodwin S."/>
            <person name="Spatafora J."/>
            <person name="Crous P."/>
            <person name="Grigoriev I."/>
        </authorList>
    </citation>
    <scope>NUCLEOTIDE SEQUENCE</scope>
    <source>
        <strain evidence="2">CBS 122368</strain>
    </source>
</reference>
<organism evidence="2 3">
    <name type="scientific">Trematosphaeria pertusa</name>
    <dbReference type="NCBI Taxonomy" id="390896"/>
    <lineage>
        <taxon>Eukaryota</taxon>
        <taxon>Fungi</taxon>
        <taxon>Dikarya</taxon>
        <taxon>Ascomycota</taxon>
        <taxon>Pezizomycotina</taxon>
        <taxon>Dothideomycetes</taxon>
        <taxon>Pleosporomycetidae</taxon>
        <taxon>Pleosporales</taxon>
        <taxon>Massarineae</taxon>
        <taxon>Trematosphaeriaceae</taxon>
        <taxon>Trematosphaeria</taxon>
    </lineage>
</organism>
<protein>
    <recommendedName>
        <fullName evidence="1">2EXR domain-containing protein</fullName>
    </recommendedName>
</protein>
<accession>A0A6A6I316</accession>
<dbReference type="OrthoDB" id="3473305at2759"/>